<sequence length="1260" mass="143873">MGLFKHVEQPIVNLINSYGVKNEIEKFLVVADIGLESVWQFSLDGRKYTLKKNLSSPVAVDISSISKTIFVADSASNAIYSAPFYESNSETLFKDIQLESKISGLTVDSSAGLLFYTILLQKSISVIDISTKKEKVIVSDDSSGPKSIRCDPVNRKIYWIGIHKPIIRSSDYDGANILDVVHGETGDIWTSLFLDTRNRIIYFTSAKQDKIFTASLDHLNQPPKVFHTIADGSDISGIAVDDTYFYFADKERDTIMRGQLNRNFSSPFMVQKKLLTPSDIQIYIDSYHDKDVQSLCSINNGNCSEICITKIDSIKCLCSGEKRVVNKVNCTKEKHYEGPKLITVTFDGKSTSTIYTSRYFDKKGTRFIEWDFQAITYDYGRSTMYLIDRDYKYVFWTDWGVSKSIERGNLGGTNRMIIASFQKNIAALTLDYQKNRLYYAVENKIYSIDMNGKNQQSHTTVSDQPIISLAYSDMYIIAAQKDFKGEGKILFYNRSNFTIKGALKINEITSMILYDKEFQKPNQIIIDFPRFIVVDDRHGKLYWTEGGILGNGKIFRANLDGSLKELFRQSDTEYIAGLAFDSDRLYWTNNKNIFSVTIDNFNLANFSFSIDDPKNIAVYRDYVAVNQKSKAALTMGALPEYNTLAFKPKTVAHSQYMNLTGLIAFHRQYSTNEFRDEQAKCNYKKCEQFCFYFNESPKCSCVDGMKLKNNGRSCEPEVISETNFFLIADDYKHQIYKVDYEMKKFSTFLMPKDSRPIGVDFDMIHKKIYWSEFGDGKKELIYRSDLKGENVETVFSLTHNESETFRIDSLAIDPHARLLYYTDQGIYKNGSRKSFVGVLHLDTLEHKKNLLEMSGRARSIALYPEKGYIYLTERGTKPNETAINRAFMDGSEITKLSNKLGTTWPMGVALNRQSDELFWCDAHTEIFYKTKLDFEGNTTKVFHTKASHDPFDVEIQGDYLYWTDWKAQGLRRINIKSPNKKEEIFFENIFYGLNEIKFYNSTEIEARGKIHPCKNHYCSDFCFSHGNSYRCGCRDGSQLRSDGRTCENKCPKVKFDGTLNKDCTFLALSKCSFKCVKTHYSIIREAKVDCLSTSTWSLDLKKSFCPNVKEDKSITKVSCENYTDGSVCQLRCKDGLELQLGNLSRTCSLGSWTGQNPICKTNHNFGIIIGVITACVLVAVISLFLGIMVLRRKLARKSIPYGQQIDEPNVNSDSVPSTSYNVKTEEINLDNNLAFGNPLYETIQQPNEMKIELGQEEKQA</sequence>
<keyword evidence="6" id="KW-1185">Reference proteome</keyword>
<dbReference type="InterPro" id="IPR000436">
    <property type="entry name" value="Sushi_SCR_CCP_dom"/>
</dbReference>
<dbReference type="CDD" id="cd00033">
    <property type="entry name" value="CCP"/>
    <property type="match status" value="1"/>
</dbReference>
<dbReference type="GO" id="GO:0017147">
    <property type="term" value="F:Wnt-protein binding"/>
    <property type="evidence" value="ECO:0007669"/>
    <property type="project" value="TreeGrafter"/>
</dbReference>
<gene>
    <name evidence="5" type="ORF">DGYR_LOCUS10463</name>
</gene>
<keyword evidence="2" id="KW-0768">Sushi</keyword>
<dbReference type="GO" id="GO:0060070">
    <property type="term" value="P:canonical Wnt signaling pathway"/>
    <property type="evidence" value="ECO:0007669"/>
    <property type="project" value="TreeGrafter"/>
</dbReference>
<dbReference type="InterPro" id="IPR035976">
    <property type="entry name" value="Sushi/SCR/CCP_sf"/>
</dbReference>
<dbReference type="InterPro" id="IPR009030">
    <property type="entry name" value="Growth_fac_rcpt_cys_sf"/>
</dbReference>
<dbReference type="GO" id="GO:0042813">
    <property type="term" value="F:Wnt receptor activity"/>
    <property type="evidence" value="ECO:0007669"/>
    <property type="project" value="TreeGrafter"/>
</dbReference>
<evidence type="ECO:0000256" key="1">
    <source>
        <dbReference type="ARBA" id="ARBA00023157"/>
    </source>
</evidence>
<dbReference type="InterPro" id="IPR050778">
    <property type="entry name" value="Cueball_EGF_LRP_Nidogen"/>
</dbReference>
<dbReference type="Gene3D" id="2.120.10.30">
    <property type="entry name" value="TolB, C-terminal domain"/>
    <property type="match status" value="4"/>
</dbReference>
<dbReference type="Pfam" id="PF00084">
    <property type="entry name" value="Sushi"/>
    <property type="match status" value="1"/>
</dbReference>
<evidence type="ECO:0000259" key="4">
    <source>
        <dbReference type="PROSITE" id="PS50923"/>
    </source>
</evidence>
<dbReference type="SUPFAM" id="SSF63825">
    <property type="entry name" value="YWTD domain"/>
    <property type="match status" value="4"/>
</dbReference>
<dbReference type="SUPFAM" id="SSF57184">
    <property type="entry name" value="Growth factor receptor domain"/>
    <property type="match status" value="1"/>
</dbReference>
<feature type="disulfide bond" evidence="2">
    <location>
        <begin position="1132"/>
        <end position="1159"/>
    </location>
</feature>
<evidence type="ECO:0000313" key="5">
    <source>
        <dbReference type="EMBL" id="CAD5122686.1"/>
    </source>
</evidence>
<dbReference type="EMBL" id="CAJFCJ010000018">
    <property type="protein sequence ID" value="CAD5122686.1"/>
    <property type="molecule type" value="Genomic_DNA"/>
</dbReference>
<dbReference type="PROSITE" id="PS50923">
    <property type="entry name" value="SUSHI"/>
    <property type="match status" value="1"/>
</dbReference>
<dbReference type="InterPro" id="IPR000742">
    <property type="entry name" value="EGF"/>
</dbReference>
<proteinExistence type="predicted"/>
<keyword evidence="3" id="KW-1133">Transmembrane helix</keyword>
<name>A0A7I8W2A5_9ANNE</name>
<dbReference type="InterPro" id="IPR011042">
    <property type="entry name" value="6-blade_b-propeller_TolB-like"/>
</dbReference>
<dbReference type="Gene3D" id="2.10.70.10">
    <property type="entry name" value="Complement Module, domain 1"/>
    <property type="match status" value="1"/>
</dbReference>
<dbReference type="InterPro" id="IPR000033">
    <property type="entry name" value="LDLR_classB_rpt"/>
</dbReference>
<dbReference type="PANTHER" id="PTHR46513">
    <property type="entry name" value="VITELLOGENIN RECEPTOR-LIKE PROTEIN-RELATED-RELATED"/>
    <property type="match status" value="1"/>
</dbReference>
<evidence type="ECO:0000256" key="2">
    <source>
        <dbReference type="PROSITE-ProRule" id="PRU00302"/>
    </source>
</evidence>
<organism evidence="5 6">
    <name type="scientific">Dimorphilus gyrociliatus</name>
    <dbReference type="NCBI Taxonomy" id="2664684"/>
    <lineage>
        <taxon>Eukaryota</taxon>
        <taxon>Metazoa</taxon>
        <taxon>Spiralia</taxon>
        <taxon>Lophotrochozoa</taxon>
        <taxon>Annelida</taxon>
        <taxon>Polychaeta</taxon>
        <taxon>Polychaeta incertae sedis</taxon>
        <taxon>Dinophilidae</taxon>
        <taxon>Dimorphilus</taxon>
    </lineage>
</organism>
<keyword evidence="1 2" id="KW-1015">Disulfide bond</keyword>
<dbReference type="SUPFAM" id="SSF57196">
    <property type="entry name" value="EGF/Laminin"/>
    <property type="match status" value="1"/>
</dbReference>
<reference evidence="5 6" key="1">
    <citation type="submission" date="2020-08" db="EMBL/GenBank/DDBJ databases">
        <authorList>
            <person name="Hejnol A."/>
        </authorList>
    </citation>
    <scope>NUCLEOTIDE SEQUENCE [LARGE SCALE GENOMIC DNA]</scope>
</reference>
<dbReference type="SMART" id="SM00181">
    <property type="entry name" value="EGF"/>
    <property type="match status" value="3"/>
</dbReference>
<dbReference type="Proteomes" id="UP000549394">
    <property type="component" value="Unassembled WGS sequence"/>
</dbReference>
<evidence type="ECO:0000256" key="3">
    <source>
        <dbReference type="SAM" id="Phobius"/>
    </source>
</evidence>
<dbReference type="SUPFAM" id="SSF57535">
    <property type="entry name" value="Complement control module/SCR domain"/>
    <property type="match status" value="1"/>
</dbReference>
<keyword evidence="3" id="KW-0472">Membrane</keyword>
<protein>
    <submittedName>
        <fullName evidence="5">DgyrCDS11096</fullName>
    </submittedName>
</protein>
<evidence type="ECO:0000313" key="6">
    <source>
        <dbReference type="Proteomes" id="UP000549394"/>
    </source>
</evidence>
<keyword evidence="3" id="KW-0812">Transmembrane</keyword>
<dbReference type="PANTHER" id="PTHR46513:SF13">
    <property type="entry name" value="EGF-LIKE DOMAIN-CONTAINING PROTEIN"/>
    <property type="match status" value="1"/>
</dbReference>
<dbReference type="OrthoDB" id="9990982at2759"/>
<accession>A0A7I8W2A5</accession>
<feature type="transmembrane region" description="Helical" evidence="3">
    <location>
        <begin position="1165"/>
        <end position="1190"/>
    </location>
</feature>
<dbReference type="SMART" id="SM00135">
    <property type="entry name" value="LY"/>
    <property type="match status" value="14"/>
</dbReference>
<comment type="caution">
    <text evidence="2">Lacks conserved residue(s) required for the propagation of feature annotation.</text>
</comment>
<dbReference type="GO" id="GO:0005886">
    <property type="term" value="C:plasma membrane"/>
    <property type="evidence" value="ECO:0007669"/>
    <property type="project" value="TreeGrafter"/>
</dbReference>
<dbReference type="SMART" id="SM00032">
    <property type="entry name" value="CCP"/>
    <property type="match status" value="1"/>
</dbReference>
<feature type="domain" description="Sushi" evidence="4">
    <location>
        <begin position="1103"/>
        <end position="1161"/>
    </location>
</feature>
<comment type="caution">
    <text evidence="5">The sequence shown here is derived from an EMBL/GenBank/DDBJ whole genome shotgun (WGS) entry which is preliminary data.</text>
</comment>
<dbReference type="AlphaFoldDB" id="A0A7I8W2A5"/>